<dbReference type="EMBL" id="JAHIBW010000006">
    <property type="protein sequence ID" value="KAG7309730.1"/>
    <property type="molecule type" value="Genomic_DNA"/>
</dbReference>
<dbReference type="PROSITE" id="PS50878">
    <property type="entry name" value="RT_POL"/>
    <property type="match status" value="1"/>
</dbReference>
<dbReference type="Gene3D" id="3.60.10.10">
    <property type="entry name" value="Endonuclease/exonuclease/phosphatase"/>
    <property type="match status" value="1"/>
</dbReference>
<evidence type="ECO:0000259" key="1">
    <source>
        <dbReference type="PROSITE" id="PS50878"/>
    </source>
</evidence>
<protein>
    <recommendedName>
        <fullName evidence="1">Reverse transcriptase domain-containing protein</fullName>
    </recommendedName>
</protein>
<dbReference type="Pfam" id="PF00078">
    <property type="entry name" value="RVT_1"/>
    <property type="match status" value="1"/>
</dbReference>
<accession>A0ABQ7QXF5</accession>
<proteinExistence type="predicted"/>
<gene>
    <name evidence="2" type="ORF">JYU34_004226</name>
</gene>
<dbReference type="SUPFAM" id="SSF56672">
    <property type="entry name" value="DNA/RNA polymerases"/>
    <property type="match status" value="1"/>
</dbReference>
<reference evidence="2 3" key="1">
    <citation type="submission" date="2021-06" db="EMBL/GenBank/DDBJ databases">
        <title>A haploid diamondback moth (Plutella xylostella L.) genome assembly resolves 31 chromosomes and identifies a diamide resistance mutation.</title>
        <authorList>
            <person name="Ward C.M."/>
            <person name="Perry K.D."/>
            <person name="Baker G."/>
            <person name="Powis K."/>
            <person name="Heckel D.G."/>
            <person name="Baxter S.W."/>
        </authorList>
    </citation>
    <scope>NUCLEOTIDE SEQUENCE [LARGE SCALE GENOMIC DNA]</scope>
    <source>
        <strain evidence="2 3">LV</strain>
        <tissue evidence="2">Single pupa</tissue>
    </source>
</reference>
<evidence type="ECO:0000313" key="2">
    <source>
        <dbReference type="EMBL" id="KAG7309730.1"/>
    </source>
</evidence>
<dbReference type="InterPro" id="IPR000477">
    <property type="entry name" value="RT_dom"/>
</dbReference>
<feature type="domain" description="Reverse transcriptase" evidence="1">
    <location>
        <begin position="420"/>
        <end position="703"/>
    </location>
</feature>
<evidence type="ECO:0000313" key="3">
    <source>
        <dbReference type="Proteomes" id="UP000823941"/>
    </source>
</evidence>
<sequence>MSRGTSVPRYVTLPYIHKSVTFTKRKSCSRSFECITGEVSTKCNYKINLCAVYRPPDLSKAIFIKELGDLISTCPKNLNYVMLGDINIDLKKSNTFVTQYLDCLYGEGLECGITQYTRVEKKQNIITKSCIDHIFVRNVNNNTVRTCVINNALADHYITGFKIVDNMPKTPCNNYKFITKLDSSKIETELTKVDWNIPLMYENPNDIVNYIIKKFDEVYENSKISVKIKLGKRYEAPWLSDRITYMCKKRDELLSIWKKDETNLSNRILYNLYRNKTNKHINNVKNNYYKKEICKNFNNCKKMWQIINKLSGKITDSIDDLLIKTFKNNIPILVEDFACEFRNNVKKICTYCDILLLDSKTYNNSPDLSMRIKMASNDVIYSIITHMNDKKSPGCDGIRVKDIKSIKSNITPVITHLINTCIKTSLFPDSQKLGIIRPIYKKGIRSDVNNYRPITILPCIDKIIERYLGNEINKFLIHNSQINKNQHGFQKKRSTTQLLSKFTNEVSECMNNREHVLAVFIDFSKAFDTINYETLFLKLQQNGIQGPLLNLFKNYHTNRFTTVKIAGEYSTRYPTEMGAAQGSITGPLEYILYVNDMCNIFSEGSVYQFADDTCLLVANKDVIKAQEQMQHNYNILCKWAHDVGLVINSQKTKLLHIHSPYLKSPYTPLIKSHTHQCFHVNHINCICDSLELTRQHMYLGLIIDEHLNWRPHIDHVCNKLRAFLSKICILKYKIPFNVLRLMYLSLAESIISYGISSYGRTYKTYLDNIYRLQIRILKHIVPKSARKNHIKIESDLFNYCKILNVFNLFKMSIICEGCDKMDSLVRRERPKQLRYLSYLSTYNLPRYMNVYGSRTWEYLLPMILNELPTDTLESLLINRNKCKTIMKQYFLSNCNCNT</sequence>
<dbReference type="PANTHER" id="PTHR33332">
    <property type="entry name" value="REVERSE TRANSCRIPTASE DOMAIN-CONTAINING PROTEIN"/>
    <property type="match status" value="1"/>
</dbReference>
<name>A0ABQ7QXF5_PLUXY</name>
<dbReference type="CDD" id="cd01650">
    <property type="entry name" value="RT_nLTR_like"/>
    <property type="match status" value="1"/>
</dbReference>
<organism evidence="2 3">
    <name type="scientific">Plutella xylostella</name>
    <name type="common">Diamondback moth</name>
    <name type="synonym">Plutella maculipennis</name>
    <dbReference type="NCBI Taxonomy" id="51655"/>
    <lineage>
        <taxon>Eukaryota</taxon>
        <taxon>Metazoa</taxon>
        <taxon>Ecdysozoa</taxon>
        <taxon>Arthropoda</taxon>
        <taxon>Hexapoda</taxon>
        <taxon>Insecta</taxon>
        <taxon>Pterygota</taxon>
        <taxon>Neoptera</taxon>
        <taxon>Endopterygota</taxon>
        <taxon>Lepidoptera</taxon>
        <taxon>Glossata</taxon>
        <taxon>Ditrysia</taxon>
        <taxon>Yponomeutoidea</taxon>
        <taxon>Plutellidae</taxon>
        <taxon>Plutella</taxon>
    </lineage>
</organism>
<comment type="caution">
    <text evidence="2">The sequence shown here is derived from an EMBL/GenBank/DDBJ whole genome shotgun (WGS) entry which is preliminary data.</text>
</comment>
<dbReference type="SUPFAM" id="SSF56219">
    <property type="entry name" value="DNase I-like"/>
    <property type="match status" value="1"/>
</dbReference>
<keyword evidence="3" id="KW-1185">Reference proteome</keyword>
<dbReference type="InterPro" id="IPR043502">
    <property type="entry name" value="DNA/RNA_pol_sf"/>
</dbReference>
<dbReference type="Proteomes" id="UP000823941">
    <property type="component" value="Chromosome 6"/>
</dbReference>
<dbReference type="InterPro" id="IPR036691">
    <property type="entry name" value="Endo/exonu/phosph_ase_sf"/>
</dbReference>